<dbReference type="EMBL" id="CP108264">
    <property type="protein sequence ID" value="WTU77851.1"/>
    <property type="molecule type" value="Genomic_DNA"/>
</dbReference>
<gene>
    <name evidence="1" type="ORF">OG327_33610</name>
</gene>
<dbReference type="AlphaFoldDB" id="A0AAU2K0H8"/>
<proteinExistence type="predicted"/>
<name>A0AAU2K0H8_9ACTN</name>
<reference evidence="1" key="1">
    <citation type="submission" date="2022-10" db="EMBL/GenBank/DDBJ databases">
        <title>The complete genomes of actinobacterial strains from the NBC collection.</title>
        <authorList>
            <person name="Joergensen T.S."/>
            <person name="Alvarez Arevalo M."/>
            <person name="Sterndorff E.B."/>
            <person name="Faurdal D."/>
            <person name="Vuksanovic O."/>
            <person name="Mourched A.-S."/>
            <person name="Charusanti P."/>
            <person name="Shaw S."/>
            <person name="Blin K."/>
            <person name="Weber T."/>
        </authorList>
    </citation>
    <scope>NUCLEOTIDE SEQUENCE</scope>
    <source>
        <strain evidence="1">NBC_00049</strain>
    </source>
</reference>
<evidence type="ECO:0000313" key="1">
    <source>
        <dbReference type="EMBL" id="WTU77851.1"/>
    </source>
</evidence>
<organism evidence="1">
    <name type="scientific">Streptomyces sp. NBC_00049</name>
    <dbReference type="NCBI Taxonomy" id="2903617"/>
    <lineage>
        <taxon>Bacteria</taxon>
        <taxon>Bacillati</taxon>
        <taxon>Actinomycetota</taxon>
        <taxon>Actinomycetes</taxon>
        <taxon>Kitasatosporales</taxon>
        <taxon>Streptomycetaceae</taxon>
        <taxon>Streptomyces</taxon>
    </lineage>
</organism>
<accession>A0AAU2K0H8</accession>
<sequence length="79" mass="7953">MSTTEIVGDPITVAPNTEATVFATCPDGSTLVSGGYLMSGSMQVLFTSRAATPNTWTVTVLNPSTTTAATVAAVAQCAP</sequence>
<protein>
    <submittedName>
        <fullName evidence="1">Uncharacterized protein</fullName>
    </submittedName>
</protein>